<organism evidence="1 2">
    <name type="scientific">Cupriavidus laharis</name>
    <dbReference type="NCBI Taxonomy" id="151654"/>
    <lineage>
        <taxon>Bacteria</taxon>
        <taxon>Pseudomonadati</taxon>
        <taxon>Pseudomonadota</taxon>
        <taxon>Betaproteobacteria</taxon>
        <taxon>Burkholderiales</taxon>
        <taxon>Burkholderiaceae</taxon>
        <taxon>Cupriavidus</taxon>
    </lineage>
</organism>
<dbReference type="RefSeq" id="WP_224079872.1">
    <property type="nucleotide sequence ID" value="NZ_CAJZAI010000004.1"/>
</dbReference>
<dbReference type="EMBL" id="CAJZAI010000004">
    <property type="protein sequence ID" value="CAG9172524.1"/>
    <property type="molecule type" value="Genomic_DNA"/>
</dbReference>
<keyword evidence="2" id="KW-1185">Reference proteome</keyword>
<comment type="caution">
    <text evidence="1">The sequence shown here is derived from an EMBL/GenBank/DDBJ whole genome shotgun (WGS) entry which is preliminary data.</text>
</comment>
<proteinExistence type="predicted"/>
<accession>A0ABM8WY89</accession>
<evidence type="ECO:0000313" key="1">
    <source>
        <dbReference type="EMBL" id="CAG9172524.1"/>
    </source>
</evidence>
<sequence>MESDNSDDWVDPELAQKILEADRTGDWSEDMTAEELLAKIEKMGQTIH</sequence>
<gene>
    <name evidence="1" type="ORF">LMG23992_02258</name>
</gene>
<protein>
    <submittedName>
        <fullName evidence="1">Uncharacterized protein</fullName>
    </submittedName>
</protein>
<reference evidence="1 2" key="1">
    <citation type="submission" date="2021-08" db="EMBL/GenBank/DDBJ databases">
        <authorList>
            <person name="Peeters C."/>
        </authorList>
    </citation>
    <scope>NUCLEOTIDE SEQUENCE [LARGE SCALE GENOMIC DNA]</scope>
    <source>
        <strain evidence="1 2">LMG 23992</strain>
    </source>
</reference>
<evidence type="ECO:0000313" key="2">
    <source>
        <dbReference type="Proteomes" id="UP000727654"/>
    </source>
</evidence>
<dbReference type="Proteomes" id="UP000727654">
    <property type="component" value="Unassembled WGS sequence"/>
</dbReference>
<name>A0ABM8WY89_9BURK</name>